<keyword evidence="1" id="KW-1133">Transmembrane helix</keyword>
<accession>A0A8S1UIQ5</accession>
<gene>
    <name evidence="2" type="ORF">POCTA_138.1.T0460007</name>
</gene>
<comment type="caution">
    <text evidence="2">The sequence shown here is derived from an EMBL/GenBank/DDBJ whole genome shotgun (WGS) entry which is preliminary data.</text>
</comment>
<keyword evidence="1" id="KW-0812">Transmembrane</keyword>
<evidence type="ECO:0000313" key="3">
    <source>
        <dbReference type="Proteomes" id="UP000683925"/>
    </source>
</evidence>
<evidence type="ECO:0000313" key="2">
    <source>
        <dbReference type="EMBL" id="CAD8164938.1"/>
    </source>
</evidence>
<reference evidence="2" key="1">
    <citation type="submission" date="2021-01" db="EMBL/GenBank/DDBJ databases">
        <authorList>
            <consortium name="Genoscope - CEA"/>
            <person name="William W."/>
        </authorList>
    </citation>
    <scope>NUCLEOTIDE SEQUENCE</scope>
</reference>
<feature type="transmembrane region" description="Helical" evidence="1">
    <location>
        <begin position="194"/>
        <end position="216"/>
    </location>
</feature>
<dbReference type="AlphaFoldDB" id="A0A8S1UIQ5"/>
<name>A0A8S1UIQ5_PAROT</name>
<keyword evidence="3" id="KW-1185">Reference proteome</keyword>
<dbReference type="EMBL" id="CAJJDP010000046">
    <property type="protein sequence ID" value="CAD8164938.1"/>
    <property type="molecule type" value="Genomic_DNA"/>
</dbReference>
<protein>
    <recommendedName>
        <fullName evidence="4">Transmembrane protein</fullName>
    </recommendedName>
</protein>
<proteinExistence type="predicted"/>
<organism evidence="2 3">
    <name type="scientific">Paramecium octaurelia</name>
    <dbReference type="NCBI Taxonomy" id="43137"/>
    <lineage>
        <taxon>Eukaryota</taxon>
        <taxon>Sar</taxon>
        <taxon>Alveolata</taxon>
        <taxon>Ciliophora</taxon>
        <taxon>Intramacronucleata</taxon>
        <taxon>Oligohymenophorea</taxon>
        <taxon>Peniculida</taxon>
        <taxon>Parameciidae</taxon>
        <taxon>Paramecium</taxon>
    </lineage>
</organism>
<feature type="transmembrane region" description="Helical" evidence="1">
    <location>
        <begin position="266"/>
        <end position="287"/>
    </location>
</feature>
<dbReference type="Proteomes" id="UP000683925">
    <property type="component" value="Unassembled WGS sequence"/>
</dbReference>
<evidence type="ECO:0008006" key="4">
    <source>
        <dbReference type="Google" id="ProtNLM"/>
    </source>
</evidence>
<sequence>MFSSAQRPMKKGGKFIEISQILSKNRELQTKFCQFTIQDLTTQQEIFQCWRLQNQIQQSYQKIINQLKFSKKVEGVLLIERILKYFNKFDGKKFTQKFVITHAQYFQKREYTHKWFDVKSRTQKTKAILSSRQMIVLGHLNSFCHRIWICVYLYFFIIQSCAHLALFGVGFYSFTIGNLAQMLEQQLSSKIIQLIWILLSGVSKLLPFMIHCSIQSVKSYIILDHQDIYILIVGEVLGQSLLNLIEGSKFGEIEILDEDMRKQSAIAIKNFFFIIFFVQVFLVINLADQNLLLKQNNQVQGEKFQSRKAISNSIHFYLLYFLKNQKVLTKNYTIFLKQKLKISNNLSEFIKYTKLLLQFAKAVGQLSQNEQHKPRDRSNNIMVKGFKYSIQFKFLNEVTKVYFSRNQERKWTLFSKIQKCWLDSDEIQQTIKETSQKGRYNYLGLIITNNVKEEMQNKFIITKEIFKLQKEKTNNQNSKVNNLCKIGIIIQNSYYSFTILLSVIKGGKIINLEKKEKEAEKGQKQKMKKIDQFYQIRKFNDFLNKLQNELIFFNNLKAELRYWQMEVVGVYFQTQL</sequence>
<evidence type="ECO:0000256" key="1">
    <source>
        <dbReference type="SAM" id="Phobius"/>
    </source>
</evidence>
<keyword evidence="1" id="KW-0472">Membrane</keyword>
<feature type="transmembrane region" description="Helical" evidence="1">
    <location>
        <begin position="151"/>
        <end position="174"/>
    </location>
</feature>